<keyword evidence="3" id="KW-1185">Reference proteome</keyword>
<dbReference type="InterPro" id="IPR036397">
    <property type="entry name" value="RNaseH_sf"/>
</dbReference>
<dbReference type="GO" id="GO:0005634">
    <property type="term" value="C:nucleus"/>
    <property type="evidence" value="ECO:0007669"/>
    <property type="project" value="TreeGrafter"/>
</dbReference>
<dbReference type="Gene3D" id="3.30.420.10">
    <property type="entry name" value="Ribonuclease H-like superfamily/Ribonuclease H"/>
    <property type="match status" value="1"/>
</dbReference>
<dbReference type="InterPro" id="IPR050863">
    <property type="entry name" value="CenT-Element_Derived"/>
</dbReference>
<evidence type="ECO:0000313" key="2">
    <source>
        <dbReference type="EMBL" id="KAJ8910978.1"/>
    </source>
</evidence>
<dbReference type="InterPro" id="IPR004875">
    <property type="entry name" value="DDE_SF_endonuclease_dom"/>
</dbReference>
<reference evidence="2 3" key="1">
    <citation type="journal article" date="2023" name="Insect Mol. Biol.">
        <title>Genome sequencing provides insights into the evolution of gene families encoding plant cell wall-degrading enzymes in longhorned beetles.</title>
        <authorList>
            <person name="Shin N.R."/>
            <person name="Okamura Y."/>
            <person name="Kirsch R."/>
            <person name="Pauchet Y."/>
        </authorList>
    </citation>
    <scope>NUCLEOTIDE SEQUENCE [LARGE SCALE GENOMIC DNA]</scope>
    <source>
        <strain evidence="2">EAD_L_NR</strain>
    </source>
</reference>
<dbReference type="GO" id="GO:0003677">
    <property type="term" value="F:DNA binding"/>
    <property type="evidence" value="ECO:0007669"/>
    <property type="project" value="TreeGrafter"/>
</dbReference>
<comment type="caution">
    <text evidence="2">The sequence shown here is derived from an EMBL/GenBank/DDBJ whole genome shotgun (WGS) entry which is preliminary data.</text>
</comment>
<dbReference type="Pfam" id="PF03184">
    <property type="entry name" value="DDE_1"/>
    <property type="match status" value="1"/>
</dbReference>
<organism evidence="2 3">
    <name type="scientific">Exocentrus adspersus</name>
    <dbReference type="NCBI Taxonomy" id="1586481"/>
    <lineage>
        <taxon>Eukaryota</taxon>
        <taxon>Metazoa</taxon>
        <taxon>Ecdysozoa</taxon>
        <taxon>Arthropoda</taxon>
        <taxon>Hexapoda</taxon>
        <taxon>Insecta</taxon>
        <taxon>Pterygota</taxon>
        <taxon>Neoptera</taxon>
        <taxon>Endopterygota</taxon>
        <taxon>Coleoptera</taxon>
        <taxon>Polyphaga</taxon>
        <taxon>Cucujiformia</taxon>
        <taxon>Chrysomeloidea</taxon>
        <taxon>Cerambycidae</taxon>
        <taxon>Lamiinae</taxon>
        <taxon>Acanthocinini</taxon>
        <taxon>Exocentrus</taxon>
    </lineage>
</organism>
<protein>
    <recommendedName>
        <fullName evidence="1">DDE-1 domain-containing protein</fullName>
    </recommendedName>
</protein>
<dbReference type="AlphaFoldDB" id="A0AAV8V9S1"/>
<dbReference type="EMBL" id="JANEYG010000229">
    <property type="protein sequence ID" value="KAJ8910978.1"/>
    <property type="molecule type" value="Genomic_DNA"/>
</dbReference>
<evidence type="ECO:0000313" key="3">
    <source>
        <dbReference type="Proteomes" id="UP001159042"/>
    </source>
</evidence>
<sequence length="258" mass="28644">MGISHRRELQPNPEIICKRAHENLSGSSEKEISLQDETATVTVQKSQKVLAERGTKQVNKVTSAERGTLVTTCCIINATGNSIPPAMIFPRVHFKTHMLSGAPNGTLGLATKGGWMNSECFVQVIKHFIKHTNATKANPALLIIDNHESHLSIEVINLCKDNGITILTIPPHCTNKLQPLDVGVLKQFQTFYNSAIDSWMMSHPGETFNIYHVASCVGQAYPRAMTPVNIVAAFKKTGIYPFDRFVFGEEDFFRQFCN</sequence>
<name>A0AAV8V9S1_9CUCU</name>
<evidence type="ECO:0000259" key="1">
    <source>
        <dbReference type="Pfam" id="PF03184"/>
    </source>
</evidence>
<dbReference type="Proteomes" id="UP001159042">
    <property type="component" value="Unassembled WGS sequence"/>
</dbReference>
<proteinExistence type="predicted"/>
<dbReference type="PANTHER" id="PTHR19303">
    <property type="entry name" value="TRANSPOSON"/>
    <property type="match status" value="1"/>
</dbReference>
<gene>
    <name evidence="2" type="ORF">NQ315_003671</name>
</gene>
<dbReference type="PANTHER" id="PTHR19303:SF74">
    <property type="entry name" value="POGO TRANSPOSABLE ELEMENT WITH KRAB DOMAIN"/>
    <property type="match status" value="1"/>
</dbReference>
<accession>A0AAV8V9S1</accession>
<feature type="domain" description="DDE-1" evidence="1">
    <location>
        <begin position="69"/>
        <end position="234"/>
    </location>
</feature>